<dbReference type="SUPFAM" id="SSF56112">
    <property type="entry name" value="Protein kinase-like (PK-like)"/>
    <property type="match status" value="1"/>
</dbReference>
<dbReference type="OrthoDB" id="840771at2759"/>
<keyword evidence="2" id="KW-0067">ATP-binding</keyword>
<evidence type="ECO:0000256" key="1">
    <source>
        <dbReference type="ARBA" id="ARBA00022741"/>
    </source>
</evidence>
<dbReference type="InterPro" id="IPR011009">
    <property type="entry name" value="Kinase-like_dom_sf"/>
</dbReference>
<proteinExistence type="predicted"/>
<reference evidence="4" key="1">
    <citation type="submission" date="2020-11" db="EMBL/GenBank/DDBJ databases">
        <authorList>
            <person name="Tran Van P."/>
        </authorList>
    </citation>
    <scope>NUCLEOTIDE SEQUENCE</scope>
</reference>
<organism evidence="4">
    <name type="scientific">Notodromas monacha</name>
    <dbReference type="NCBI Taxonomy" id="399045"/>
    <lineage>
        <taxon>Eukaryota</taxon>
        <taxon>Metazoa</taxon>
        <taxon>Ecdysozoa</taxon>
        <taxon>Arthropoda</taxon>
        <taxon>Crustacea</taxon>
        <taxon>Oligostraca</taxon>
        <taxon>Ostracoda</taxon>
        <taxon>Podocopa</taxon>
        <taxon>Podocopida</taxon>
        <taxon>Cypridocopina</taxon>
        <taxon>Cypridoidea</taxon>
        <taxon>Cyprididae</taxon>
        <taxon>Notodromas</taxon>
    </lineage>
</organism>
<dbReference type="EMBL" id="CAJPEX010000201">
    <property type="protein sequence ID" value="CAG0914225.1"/>
    <property type="molecule type" value="Genomic_DNA"/>
</dbReference>
<gene>
    <name evidence="4" type="ORF">NMOB1V02_LOCUS1929</name>
</gene>
<keyword evidence="5" id="KW-1185">Reference proteome</keyword>
<dbReference type="GO" id="GO:0004672">
    <property type="term" value="F:protein kinase activity"/>
    <property type="evidence" value="ECO:0007669"/>
    <property type="project" value="InterPro"/>
</dbReference>
<dbReference type="AlphaFoldDB" id="A0A7R9GAP0"/>
<dbReference type="PROSITE" id="PS50011">
    <property type="entry name" value="PROTEIN_KINASE_DOM"/>
    <property type="match status" value="1"/>
</dbReference>
<dbReference type="InterPro" id="IPR000719">
    <property type="entry name" value="Prot_kinase_dom"/>
</dbReference>
<feature type="domain" description="Protein kinase" evidence="3">
    <location>
        <begin position="8"/>
        <end position="283"/>
    </location>
</feature>
<dbReference type="SMART" id="SM00220">
    <property type="entry name" value="S_TKc"/>
    <property type="match status" value="1"/>
</dbReference>
<evidence type="ECO:0000313" key="5">
    <source>
        <dbReference type="Proteomes" id="UP000678499"/>
    </source>
</evidence>
<dbReference type="Gene3D" id="3.30.200.20">
    <property type="entry name" value="Phosphorylase Kinase, domain 1"/>
    <property type="match status" value="1"/>
</dbReference>
<dbReference type="Proteomes" id="UP000678499">
    <property type="component" value="Unassembled WGS sequence"/>
</dbReference>
<dbReference type="GO" id="GO:0005524">
    <property type="term" value="F:ATP binding"/>
    <property type="evidence" value="ECO:0007669"/>
    <property type="project" value="UniProtKB-KW"/>
</dbReference>
<sequence length="341" mass="39354">MSGEGFTLMLDKVVLYGKFGTIWEASKETDPQQVHAKIMDLRTVEGRRAAYRLLVFKDCLRHSRVTNVLEAYDAKNEIILVSASEGWTIPEILDAHKDEALPTARIVFELLQAVKYLHDAAVVHNEICLKSVTLSPTGRVKLRNFEAAVTLKTPIPTLAYTRPDDYSFIAPEIMFGQRFSSARSDMWSVGCFIAYMLKKKLAFSNKSMRETLKDIVWNIGLPTREEFRDLHLPKSIIEFRPGKYLKRNLPKEMFRGVEIVMVETLRYDRTSRMTARTAVHQFSVRYKMERSAEFFMCGCCADTMMSDDQMEEALQDQREGLRRIHQRKFYTDEEQNSSSSA</sequence>
<dbReference type="PANTHER" id="PTHR24055">
    <property type="entry name" value="MITOGEN-ACTIVATED PROTEIN KINASE"/>
    <property type="match status" value="1"/>
</dbReference>
<dbReference type="Pfam" id="PF00069">
    <property type="entry name" value="Pkinase"/>
    <property type="match status" value="1"/>
</dbReference>
<evidence type="ECO:0000313" key="4">
    <source>
        <dbReference type="EMBL" id="CAD7274073.1"/>
    </source>
</evidence>
<keyword evidence="1" id="KW-0547">Nucleotide-binding</keyword>
<dbReference type="EMBL" id="OA882238">
    <property type="protein sequence ID" value="CAD7274073.1"/>
    <property type="molecule type" value="Genomic_DNA"/>
</dbReference>
<dbReference type="Gene3D" id="1.10.510.10">
    <property type="entry name" value="Transferase(Phosphotransferase) domain 1"/>
    <property type="match status" value="1"/>
</dbReference>
<dbReference type="InterPro" id="IPR050117">
    <property type="entry name" value="MAPK"/>
</dbReference>
<name>A0A7R9GAP0_9CRUS</name>
<protein>
    <recommendedName>
        <fullName evidence="3">Protein kinase domain-containing protein</fullName>
    </recommendedName>
</protein>
<accession>A0A7R9GAP0</accession>
<evidence type="ECO:0000259" key="3">
    <source>
        <dbReference type="PROSITE" id="PS50011"/>
    </source>
</evidence>
<evidence type="ECO:0000256" key="2">
    <source>
        <dbReference type="ARBA" id="ARBA00022840"/>
    </source>
</evidence>